<comment type="caution">
    <text evidence="1">The sequence shown here is derived from an EMBL/GenBank/DDBJ whole genome shotgun (WGS) entry which is preliminary data.</text>
</comment>
<keyword evidence="2" id="KW-1185">Reference proteome</keyword>
<evidence type="ECO:0000313" key="1">
    <source>
        <dbReference type="EMBL" id="MCQ6958464.1"/>
    </source>
</evidence>
<protein>
    <submittedName>
        <fullName evidence="1">Uncharacterized protein</fullName>
    </submittedName>
</protein>
<evidence type="ECO:0000313" key="2">
    <source>
        <dbReference type="Proteomes" id="UP001204376"/>
    </source>
</evidence>
<reference evidence="1 2" key="1">
    <citation type="submission" date="2022-07" db="EMBL/GenBank/DDBJ databases">
        <title>Mucilaginibacter sp. JC4.</title>
        <authorList>
            <person name="Le V."/>
            <person name="Ko S.-R."/>
            <person name="Ahn C.-Y."/>
            <person name="Oh H.-M."/>
        </authorList>
    </citation>
    <scope>NUCLEOTIDE SEQUENCE [LARGE SCALE GENOMIC DNA]</scope>
    <source>
        <strain evidence="1 2">JC4</strain>
    </source>
</reference>
<organism evidence="1 2">
    <name type="scientific">Mucilaginibacter aquariorum</name>
    <dbReference type="NCBI Taxonomy" id="2967225"/>
    <lineage>
        <taxon>Bacteria</taxon>
        <taxon>Pseudomonadati</taxon>
        <taxon>Bacteroidota</taxon>
        <taxon>Sphingobacteriia</taxon>
        <taxon>Sphingobacteriales</taxon>
        <taxon>Sphingobacteriaceae</taxon>
        <taxon>Mucilaginibacter</taxon>
    </lineage>
</organism>
<dbReference type="Proteomes" id="UP001204376">
    <property type="component" value="Unassembled WGS sequence"/>
</dbReference>
<name>A0ABT1T1K4_9SPHI</name>
<gene>
    <name evidence="1" type="ORF">NPE20_10860</name>
</gene>
<dbReference type="EMBL" id="JANHOH010000001">
    <property type="protein sequence ID" value="MCQ6958464.1"/>
    <property type="molecule type" value="Genomic_DNA"/>
</dbReference>
<sequence>MGIQTRLNQFNISMIAISLMIDRGIFSNLSNCSSNDLQRQGSKF</sequence>
<proteinExistence type="predicted"/>
<accession>A0ABT1T1K4</accession>